<evidence type="ECO:0000313" key="3">
    <source>
        <dbReference type="Proteomes" id="UP000283509"/>
    </source>
</evidence>
<organism evidence="2 3">
    <name type="scientific">Penaeus vannamei</name>
    <name type="common">Whiteleg shrimp</name>
    <name type="synonym">Litopenaeus vannamei</name>
    <dbReference type="NCBI Taxonomy" id="6689"/>
    <lineage>
        <taxon>Eukaryota</taxon>
        <taxon>Metazoa</taxon>
        <taxon>Ecdysozoa</taxon>
        <taxon>Arthropoda</taxon>
        <taxon>Crustacea</taxon>
        <taxon>Multicrustacea</taxon>
        <taxon>Malacostraca</taxon>
        <taxon>Eumalacostraca</taxon>
        <taxon>Eucarida</taxon>
        <taxon>Decapoda</taxon>
        <taxon>Dendrobranchiata</taxon>
        <taxon>Penaeoidea</taxon>
        <taxon>Penaeidae</taxon>
        <taxon>Penaeus</taxon>
    </lineage>
</organism>
<protein>
    <submittedName>
        <fullName evidence="2">Lipid storage droplet protein</fullName>
    </submittedName>
</protein>
<proteinExistence type="predicted"/>
<reference evidence="2 3" key="1">
    <citation type="submission" date="2018-04" db="EMBL/GenBank/DDBJ databases">
        <authorList>
            <person name="Zhang X."/>
            <person name="Yuan J."/>
            <person name="Li F."/>
            <person name="Xiang J."/>
        </authorList>
    </citation>
    <scope>NUCLEOTIDE SEQUENCE [LARGE SCALE GENOMIC DNA]</scope>
    <source>
        <tissue evidence="2">Muscle</tissue>
    </source>
</reference>
<accession>A0A423TZY4</accession>
<feature type="region of interest" description="Disordered" evidence="1">
    <location>
        <begin position="763"/>
        <end position="791"/>
    </location>
</feature>
<dbReference type="OrthoDB" id="376826at2759"/>
<keyword evidence="3" id="KW-1185">Reference proteome</keyword>
<dbReference type="EMBL" id="QCYY01000898">
    <property type="protein sequence ID" value="ROT81998.1"/>
    <property type="molecule type" value="Genomic_DNA"/>
</dbReference>
<evidence type="ECO:0000313" key="2">
    <source>
        <dbReference type="EMBL" id="ROT81998.1"/>
    </source>
</evidence>
<sequence>MYVKVKTRNQPKRESKWQMSPYNRDREQEAISNRRPREEGSSTWRNVRQLAKHGQRSSLSVLTASNSGFCSHACAREAASATCSSHPRARPGWHPHGVFLSDRKSLRDSASVAFVAHRPTSIVTTTRHLLLGALAGEPAAPPPTLTAALTTRATHTVDCVADTKGGRKAVDLAVCVADRLLDTGHALIDSYAPAEEGDLHETDERDGGLANKGTALANRVRRRLVRSANRMILNDLNADDMDVVSTVQRLVDLGRRSLLSWYLDVSSMSGGQLVKGSVSVTLSAGKAGLCTTQNLVVKGVGMTRAIVWGNVASIHGMVMGGAHSAVTRAVGGANNVQSLVVGGMNTTQSLVMTSVSITRRLVKGSVSATHHLAKGGVQTTHTLVKGTFDVSQSLVRGSVNTAQTLMKGGIYTAQKMVKGSVKTTQYVVVRGKDSAQSVVQGGVRLTQSLMVSGVGVTQKVIKRGLVTGQGVASEGWELAHRGLQASMGMVLATLSALSTLGTKSAGQMSAVVPASITNTAHALYGSLQSSLTPFHQALEYGRSAPGEMWSKVAELPESRIASRAQEWAADTLKAATTVIKQTAGGDVQKTIPASSSVPSQLSGPNGLVPHPDPLLECEKAFWNAIYITEPNHPVKLCKQEESQTLDFSLNSTGLLPASACASADRLPNPPALCTDLLSSLAPGLGLPQSPPMSPCEASADTALNAPTENESPRCPKYYLQPCADAVCDLHCGSPKGVDLVISLTSPVRRVDLEAICPVVMGTSESANEPVSPGDENDVSGASPASPTTVKVSMSSSSCVGITTSLTTPVRYVDMEAACCCTSGNAAEPYREVDISEVFSPDTREAEYVDVALKMENLVAGEWQGLRNLMGVSDSKKQNQCIPSKMTEKSCSPAALSGPQAFLYPDPCSASRIHARENEGKEYPLTNLVVAENFPVEARTNHFPSESLKDTPHAGARKDRPLEVFESLLPETARDIFQGNGFADSLPPTARESPFLTGTSVDTFPTVALTDSLPMVTLSDTPGSVSSGYGSEASYSPACWWARPPRWQDTNECAGAFGGDSGGDFMDPHERHHLLNTRRALGERLGDLGWSTTWSPAECPENEYTFFVNDTPEGREARTSPPIVTQY</sequence>
<dbReference type="Proteomes" id="UP000283509">
    <property type="component" value="Unassembled WGS sequence"/>
</dbReference>
<feature type="compositionally biased region" description="Polar residues" evidence="1">
    <location>
        <begin position="782"/>
        <end position="791"/>
    </location>
</feature>
<reference evidence="2 3" key="2">
    <citation type="submission" date="2019-01" db="EMBL/GenBank/DDBJ databases">
        <title>The decoding of complex shrimp genome reveals the adaptation for benthos swimmer, frequently molting mechanism and breeding impact on genome.</title>
        <authorList>
            <person name="Sun Y."/>
            <person name="Gao Y."/>
            <person name="Yu Y."/>
        </authorList>
    </citation>
    <scope>NUCLEOTIDE SEQUENCE [LARGE SCALE GENOMIC DNA]</scope>
    <source>
        <tissue evidence="2">Muscle</tissue>
    </source>
</reference>
<evidence type="ECO:0000256" key="1">
    <source>
        <dbReference type="SAM" id="MobiDB-lite"/>
    </source>
</evidence>
<dbReference type="AlphaFoldDB" id="A0A423TZY4"/>
<gene>
    <name evidence="2" type="ORF">C7M84_024852</name>
</gene>
<name>A0A423TZY4_PENVA</name>
<feature type="compositionally biased region" description="Basic residues" evidence="1">
    <location>
        <begin position="1"/>
        <end position="10"/>
    </location>
</feature>
<feature type="region of interest" description="Disordered" evidence="1">
    <location>
        <begin position="1"/>
        <end position="44"/>
    </location>
</feature>
<comment type="caution">
    <text evidence="2">The sequence shown here is derived from an EMBL/GenBank/DDBJ whole genome shotgun (WGS) entry which is preliminary data.</text>
</comment>